<feature type="transmembrane region" description="Helical" evidence="1">
    <location>
        <begin position="94"/>
        <end position="116"/>
    </location>
</feature>
<dbReference type="CDD" id="cd03392">
    <property type="entry name" value="PAP2_like_2"/>
    <property type="match status" value="1"/>
</dbReference>
<comment type="caution">
    <text evidence="3">The sequence shown here is derived from an EMBL/GenBank/DDBJ whole genome shotgun (WGS) entry which is preliminary data.</text>
</comment>
<keyword evidence="4" id="KW-1185">Reference proteome</keyword>
<dbReference type="Proteomes" id="UP001438953">
    <property type="component" value="Unassembled WGS sequence"/>
</dbReference>
<protein>
    <submittedName>
        <fullName evidence="3">Phosphatase PAP2 family protein</fullName>
    </submittedName>
</protein>
<dbReference type="PANTHER" id="PTHR14969">
    <property type="entry name" value="SPHINGOSINE-1-PHOSPHATE PHOSPHOHYDROLASE"/>
    <property type="match status" value="1"/>
</dbReference>
<dbReference type="SMART" id="SM00014">
    <property type="entry name" value="acidPPc"/>
    <property type="match status" value="1"/>
</dbReference>
<dbReference type="SUPFAM" id="SSF48317">
    <property type="entry name" value="Acid phosphatase/Vanadium-dependent haloperoxidase"/>
    <property type="match status" value="1"/>
</dbReference>
<keyword evidence="1" id="KW-0472">Membrane</keyword>
<dbReference type="Pfam" id="PF01569">
    <property type="entry name" value="PAP2"/>
    <property type="match status" value="1"/>
</dbReference>
<organism evidence="3 4">
    <name type="scientific">Thioclava kandeliae</name>
    <dbReference type="NCBI Taxonomy" id="3070818"/>
    <lineage>
        <taxon>Bacteria</taxon>
        <taxon>Pseudomonadati</taxon>
        <taxon>Pseudomonadota</taxon>
        <taxon>Alphaproteobacteria</taxon>
        <taxon>Rhodobacterales</taxon>
        <taxon>Paracoccaceae</taxon>
        <taxon>Thioclava</taxon>
    </lineage>
</organism>
<dbReference type="EMBL" id="JAYWLC010000002">
    <property type="protein sequence ID" value="MER5170928.1"/>
    <property type="molecule type" value="Genomic_DNA"/>
</dbReference>
<dbReference type="RefSeq" id="WP_350934998.1">
    <property type="nucleotide sequence ID" value="NZ_JAYWLC010000002.1"/>
</dbReference>
<dbReference type="Gene3D" id="1.20.144.10">
    <property type="entry name" value="Phosphatidic acid phosphatase type 2/haloperoxidase"/>
    <property type="match status" value="2"/>
</dbReference>
<gene>
    <name evidence="3" type="ORF">VSX56_03990</name>
</gene>
<name>A0ABV1SDF3_9RHOB</name>
<feature type="domain" description="Phosphatidic acid phosphatase type 2/haloperoxidase" evidence="2">
    <location>
        <begin position="123"/>
        <end position="236"/>
    </location>
</feature>
<evidence type="ECO:0000313" key="3">
    <source>
        <dbReference type="EMBL" id="MER5170928.1"/>
    </source>
</evidence>
<sequence length="255" mass="27480">MSHEAPTLPARLAARLPAPVGPWLGRHLDRIEIGVLLSLILIGGGIWAFGAIAAEMTEGDTTAFDRAILLWFRNGDDLAVLNGPAWMETVVRDITALGGVTVLGALTVFTAGYLLMEGYRRQVWVLLAAVIGGQVVSNITKMLFDRTRPDLVPHGTDVTSASFPSGHSMMATITWLTLAVMLARLQARRRTRAYLISVAVLIAVSVGISRVALGVHWPTDVLAGWSIGAAWAVACMLIADWLFPTRPKPDIPPQD</sequence>
<dbReference type="InterPro" id="IPR000326">
    <property type="entry name" value="PAP2/HPO"/>
</dbReference>
<feature type="transmembrane region" description="Helical" evidence="1">
    <location>
        <begin position="123"/>
        <end position="144"/>
    </location>
</feature>
<feature type="transmembrane region" description="Helical" evidence="1">
    <location>
        <begin position="223"/>
        <end position="243"/>
    </location>
</feature>
<reference evidence="3 4" key="1">
    <citation type="submission" date="2024-01" db="EMBL/GenBank/DDBJ databases">
        <authorList>
            <person name="Deng Y."/>
            <person name="Su J."/>
        </authorList>
    </citation>
    <scope>NUCLEOTIDE SEQUENCE [LARGE SCALE GENOMIC DNA]</scope>
    <source>
        <strain evidence="3 4">CPCC 100088</strain>
    </source>
</reference>
<feature type="transmembrane region" description="Helical" evidence="1">
    <location>
        <begin position="33"/>
        <end position="54"/>
    </location>
</feature>
<evidence type="ECO:0000313" key="4">
    <source>
        <dbReference type="Proteomes" id="UP001438953"/>
    </source>
</evidence>
<feature type="transmembrane region" description="Helical" evidence="1">
    <location>
        <begin position="164"/>
        <end position="182"/>
    </location>
</feature>
<dbReference type="PANTHER" id="PTHR14969:SF13">
    <property type="entry name" value="AT30094P"/>
    <property type="match status" value="1"/>
</dbReference>
<reference evidence="3 4" key="2">
    <citation type="submission" date="2024-06" db="EMBL/GenBank/DDBJ databases">
        <title>Thioclava kandeliae sp. nov. from a rhizosphere soil sample of Kandelia candel in a mangrove.</title>
        <authorList>
            <person name="Mu T."/>
        </authorList>
    </citation>
    <scope>NUCLEOTIDE SEQUENCE [LARGE SCALE GENOMIC DNA]</scope>
    <source>
        <strain evidence="3 4">CPCC 100088</strain>
    </source>
</reference>
<feature type="transmembrane region" description="Helical" evidence="1">
    <location>
        <begin position="194"/>
        <end position="217"/>
    </location>
</feature>
<evidence type="ECO:0000259" key="2">
    <source>
        <dbReference type="SMART" id="SM00014"/>
    </source>
</evidence>
<keyword evidence="1" id="KW-0812">Transmembrane</keyword>
<proteinExistence type="predicted"/>
<dbReference type="InterPro" id="IPR036938">
    <property type="entry name" value="PAP2/HPO_sf"/>
</dbReference>
<evidence type="ECO:0000256" key="1">
    <source>
        <dbReference type="SAM" id="Phobius"/>
    </source>
</evidence>
<accession>A0ABV1SDF3</accession>
<keyword evidence="1" id="KW-1133">Transmembrane helix</keyword>